<dbReference type="InterPro" id="IPR000253">
    <property type="entry name" value="FHA_dom"/>
</dbReference>
<name>A0A2T9YQI4_9FUNG</name>
<feature type="compositionally biased region" description="Basic and acidic residues" evidence="2">
    <location>
        <begin position="450"/>
        <end position="469"/>
    </location>
</feature>
<dbReference type="PROSITE" id="PS50006">
    <property type="entry name" value="FHA_DOMAIN"/>
    <property type="match status" value="1"/>
</dbReference>
<feature type="compositionally biased region" description="Basic and acidic residues" evidence="2">
    <location>
        <begin position="425"/>
        <end position="438"/>
    </location>
</feature>
<feature type="coiled-coil region" evidence="1">
    <location>
        <begin position="354"/>
        <end position="381"/>
    </location>
</feature>
<comment type="caution">
    <text evidence="4">The sequence shown here is derived from an EMBL/GenBank/DDBJ whole genome shotgun (WGS) entry which is preliminary data.</text>
</comment>
<reference evidence="4 5" key="1">
    <citation type="journal article" date="2018" name="MBio">
        <title>Comparative Genomics Reveals the Core Gene Toolbox for the Fungus-Insect Symbiosis.</title>
        <authorList>
            <person name="Wang Y."/>
            <person name="Stata M."/>
            <person name="Wang W."/>
            <person name="Stajich J.E."/>
            <person name="White M.M."/>
            <person name="Moncalvo J.M."/>
        </authorList>
    </citation>
    <scope>NUCLEOTIDE SEQUENCE [LARGE SCALE GENOMIC DNA]</scope>
    <source>
        <strain evidence="4 5">SWE-8-4</strain>
    </source>
</reference>
<evidence type="ECO:0000256" key="2">
    <source>
        <dbReference type="SAM" id="MobiDB-lite"/>
    </source>
</evidence>
<feature type="region of interest" description="Disordered" evidence="2">
    <location>
        <begin position="526"/>
        <end position="547"/>
    </location>
</feature>
<feature type="compositionally biased region" description="Basic and acidic residues" evidence="2">
    <location>
        <begin position="537"/>
        <end position="547"/>
    </location>
</feature>
<dbReference type="STRING" id="133385.A0A2T9YQI4"/>
<evidence type="ECO:0000259" key="3">
    <source>
        <dbReference type="PROSITE" id="PS50006"/>
    </source>
</evidence>
<dbReference type="SMART" id="SM00240">
    <property type="entry name" value="FHA"/>
    <property type="match status" value="1"/>
</dbReference>
<keyword evidence="5" id="KW-1185">Reference proteome</keyword>
<dbReference type="OrthoDB" id="444265at2759"/>
<organism evidence="4 5">
    <name type="scientific">Smittium simulii</name>
    <dbReference type="NCBI Taxonomy" id="133385"/>
    <lineage>
        <taxon>Eukaryota</taxon>
        <taxon>Fungi</taxon>
        <taxon>Fungi incertae sedis</taxon>
        <taxon>Zoopagomycota</taxon>
        <taxon>Kickxellomycotina</taxon>
        <taxon>Harpellomycetes</taxon>
        <taxon>Harpellales</taxon>
        <taxon>Legeriomycetaceae</taxon>
        <taxon>Smittium</taxon>
    </lineage>
</organism>
<feature type="compositionally biased region" description="Polar residues" evidence="2">
    <location>
        <begin position="33"/>
        <end position="51"/>
    </location>
</feature>
<evidence type="ECO:0000313" key="5">
    <source>
        <dbReference type="Proteomes" id="UP000245383"/>
    </source>
</evidence>
<protein>
    <recommendedName>
        <fullName evidence="3">FHA domain-containing protein</fullName>
    </recommendedName>
</protein>
<feature type="region of interest" description="Disordered" evidence="2">
    <location>
        <begin position="425"/>
        <end position="491"/>
    </location>
</feature>
<feature type="region of interest" description="Disordered" evidence="2">
    <location>
        <begin position="320"/>
        <end position="340"/>
    </location>
</feature>
<evidence type="ECO:0000313" key="4">
    <source>
        <dbReference type="EMBL" id="PVU94613.1"/>
    </source>
</evidence>
<dbReference type="EMBL" id="MBFR01000082">
    <property type="protein sequence ID" value="PVU94613.1"/>
    <property type="molecule type" value="Genomic_DNA"/>
</dbReference>
<keyword evidence="1" id="KW-0175">Coiled coil</keyword>
<sequence length="547" mass="61438">MFKTPSLTAAKKKTSKTTDPECSKKNISIPVSLPSNDSTTHQANTKNSPSAGPTPPSLKKNTQYPPLNYTPPQNRAEPARAYTFDVLKNGSLLETLAISIEQDYFVVGRLPNCDFPLDHPSISRYHAVIQFCKNEQAFIYDLGSTHKTFINKKELSPRKLHLIQLGDQIRFGLSQRIFIFSTVDNEHLDDISQKIENKYNQAKALARQKLNKEIDSLGSATISHDPKFSNNETENIWGFGEDAVDTDIVDINSLPETPNNNNAFYSSDPRAALNFQKHKINDFESLSKDHDVLLETIKRIETEKLNLEQKNKCIDSIRNSSKEMAGRTATGGSEDGDQDSEIDEIDLYVLQLQNDTDRDMAQKLETQLEELKKKLGEIKDLLEIAKPVKSSELIKSVSKVPEIVKSSASGSVNQAGLKCLVDDGEKTKKRSVEIEPSKPRFPSSLTKTSEVFDKESDNRTDLQNEKDTSNNRIDLQNGKDTSEDQNTVKIEAKKRKIGPTMLDENTNTKTAVEQSEYDMYQAEEINWAPPSNQTGDGRTHLNDKYGY</sequence>
<dbReference type="PANTHER" id="PTHR23308">
    <property type="entry name" value="NUCLEAR INHIBITOR OF PROTEIN PHOSPHATASE-1"/>
    <property type="match status" value="1"/>
</dbReference>
<dbReference type="SUPFAM" id="SSF49879">
    <property type="entry name" value="SMAD/FHA domain"/>
    <property type="match status" value="1"/>
</dbReference>
<feature type="domain" description="FHA" evidence="3">
    <location>
        <begin position="105"/>
        <end position="155"/>
    </location>
</feature>
<dbReference type="Proteomes" id="UP000245383">
    <property type="component" value="Unassembled WGS sequence"/>
</dbReference>
<dbReference type="AlphaFoldDB" id="A0A2T9YQI4"/>
<dbReference type="Gene3D" id="2.60.200.20">
    <property type="match status" value="1"/>
</dbReference>
<feature type="compositionally biased region" description="Polar residues" evidence="2">
    <location>
        <begin position="59"/>
        <end position="73"/>
    </location>
</feature>
<evidence type="ECO:0000256" key="1">
    <source>
        <dbReference type="SAM" id="Coils"/>
    </source>
</evidence>
<accession>A0A2T9YQI4</accession>
<dbReference type="InterPro" id="IPR008984">
    <property type="entry name" value="SMAD_FHA_dom_sf"/>
</dbReference>
<dbReference type="InterPro" id="IPR050923">
    <property type="entry name" value="Cell_Proc_Reg/RNA_Proc"/>
</dbReference>
<gene>
    <name evidence="4" type="ORF">BB561_002395</name>
</gene>
<proteinExistence type="predicted"/>
<dbReference type="Pfam" id="PF00498">
    <property type="entry name" value="FHA"/>
    <property type="match status" value="1"/>
</dbReference>
<feature type="region of interest" description="Disordered" evidence="2">
    <location>
        <begin position="1"/>
        <end position="75"/>
    </location>
</feature>